<protein>
    <submittedName>
        <fullName evidence="2">3-beta hydroxysteroid dehydrogenase/isomerase family protein</fullName>
    </submittedName>
</protein>
<dbReference type="GO" id="GO:0005737">
    <property type="term" value="C:cytoplasm"/>
    <property type="evidence" value="ECO:0007669"/>
    <property type="project" value="TreeGrafter"/>
</dbReference>
<dbReference type="PANTHER" id="PTHR48079:SF6">
    <property type="entry name" value="NAD(P)-BINDING DOMAIN-CONTAINING PROTEIN-RELATED"/>
    <property type="match status" value="1"/>
</dbReference>
<dbReference type="GeneID" id="69754856"/>
<name>A0A6C2VDQ8_9ENTR</name>
<dbReference type="GO" id="GO:0016853">
    <property type="term" value="F:isomerase activity"/>
    <property type="evidence" value="ECO:0007669"/>
    <property type="project" value="UniProtKB-KW"/>
</dbReference>
<comment type="caution">
    <text evidence="2">The sequence shown here is derived from an EMBL/GenBank/DDBJ whole genome shotgun (WGS) entry which is preliminary data.</text>
</comment>
<dbReference type="GO" id="GO:0004029">
    <property type="term" value="F:aldehyde dehydrogenase (NAD+) activity"/>
    <property type="evidence" value="ECO:0007669"/>
    <property type="project" value="TreeGrafter"/>
</dbReference>
<accession>A0A6C2VDQ8</accession>
<evidence type="ECO:0000313" key="2">
    <source>
        <dbReference type="EMBL" id="SXD89918.1"/>
    </source>
</evidence>
<dbReference type="InterPro" id="IPR001509">
    <property type="entry name" value="Epimerase_deHydtase"/>
</dbReference>
<gene>
    <name evidence="2" type="ORF">SAMEA3538780_00951</name>
</gene>
<reference evidence="2 3" key="1">
    <citation type="submission" date="2018-08" db="EMBL/GenBank/DDBJ databases">
        <authorList>
            <consortium name="Pathogen Informatics"/>
        </authorList>
    </citation>
    <scope>NUCLEOTIDE SEQUENCE [LARGE SCALE GENOMIC DNA]</scope>
    <source>
        <strain evidence="2 3">EuSCAPE_IT371</strain>
    </source>
</reference>
<accession>A0A6I7L299</accession>
<dbReference type="Proteomes" id="UP000257712">
    <property type="component" value="Unassembled WGS sequence"/>
</dbReference>
<dbReference type="RefSeq" id="WP_025712059.1">
    <property type="nucleotide sequence ID" value="NZ_CAAHGB010000003.1"/>
</dbReference>
<dbReference type="SUPFAM" id="SSF51735">
    <property type="entry name" value="NAD(P)-binding Rossmann-fold domains"/>
    <property type="match status" value="1"/>
</dbReference>
<dbReference type="AlphaFoldDB" id="A0A6C2VDQ8"/>
<evidence type="ECO:0000259" key="1">
    <source>
        <dbReference type="Pfam" id="PF01370"/>
    </source>
</evidence>
<dbReference type="EMBL" id="UJZG01000002">
    <property type="protein sequence ID" value="SXD89918.1"/>
    <property type="molecule type" value="Genomic_DNA"/>
</dbReference>
<sequence>MNSSGKVLILGASGGIGGEVARRLVANNWQVRALNRGAQIRDPADGIQWIAGDALDAGQVAAAAAGCDVIVHAVNPPGYRHWRQQVLPMLRNTLQAAERQQALVVLPGTAYNYGPDAFPLIDEAAPQQPVTRKGAIRVEMEQALEDYVQRGGRVLIVRAGDFFGPRAGNNWFSQGLIKPGQLPRIIRYPGTIGVGHLWAWLPDVAATIAALLARRHELEPFARFHMQGHWDPDGSEMSQAIQRVVARYGGRAAVKSFPWWLVKLAAPFNATLREMVEMQYLWRLPVRLRNDKLVDFLGAEPHTPLDSAVLQTLQGLGCLPAGEINTEMRESGS</sequence>
<evidence type="ECO:0000313" key="3">
    <source>
        <dbReference type="Proteomes" id="UP000257712"/>
    </source>
</evidence>
<keyword evidence="2" id="KW-0413">Isomerase</keyword>
<proteinExistence type="predicted"/>
<feature type="domain" description="NAD-dependent epimerase/dehydratase" evidence="1">
    <location>
        <begin position="7"/>
        <end position="170"/>
    </location>
</feature>
<dbReference type="Pfam" id="PF01370">
    <property type="entry name" value="Epimerase"/>
    <property type="match status" value="1"/>
</dbReference>
<dbReference type="Gene3D" id="3.40.50.720">
    <property type="entry name" value="NAD(P)-binding Rossmann-like Domain"/>
    <property type="match status" value="1"/>
</dbReference>
<organism evidence="2 3">
    <name type="scientific">Klebsiella quasivariicola</name>
    <dbReference type="NCBI Taxonomy" id="2026240"/>
    <lineage>
        <taxon>Bacteria</taxon>
        <taxon>Pseudomonadati</taxon>
        <taxon>Pseudomonadota</taxon>
        <taxon>Gammaproteobacteria</taxon>
        <taxon>Enterobacterales</taxon>
        <taxon>Enterobacteriaceae</taxon>
        <taxon>Klebsiella/Raoultella group</taxon>
        <taxon>Klebsiella</taxon>
        <taxon>Klebsiella pneumoniae complex</taxon>
    </lineage>
</organism>
<dbReference type="InterPro" id="IPR051783">
    <property type="entry name" value="NAD(P)-dependent_oxidoreduct"/>
</dbReference>
<dbReference type="PANTHER" id="PTHR48079">
    <property type="entry name" value="PROTEIN YEEZ"/>
    <property type="match status" value="1"/>
</dbReference>
<dbReference type="InterPro" id="IPR036291">
    <property type="entry name" value="NAD(P)-bd_dom_sf"/>
</dbReference>